<proteinExistence type="predicted"/>
<dbReference type="AlphaFoldDB" id="A0A926L8P8"/>
<reference evidence="7" key="1">
    <citation type="submission" date="2020-09" db="EMBL/GenBank/DDBJ databases">
        <title>Streptomyces grisecoloratus sp. nov., isolated from cotton soil.</title>
        <authorList>
            <person name="Xing L."/>
        </authorList>
    </citation>
    <scope>NUCLEOTIDE SEQUENCE</scope>
    <source>
        <strain evidence="7">TRM S81-3</strain>
    </source>
</reference>
<dbReference type="GO" id="GO:0000976">
    <property type="term" value="F:transcription cis-regulatory region binding"/>
    <property type="evidence" value="ECO:0007669"/>
    <property type="project" value="TreeGrafter"/>
</dbReference>
<comment type="caution">
    <text evidence="7">The sequence shown here is derived from an EMBL/GenBank/DDBJ whole genome shotgun (WGS) entry which is preliminary data.</text>
</comment>
<dbReference type="Gene3D" id="1.10.357.10">
    <property type="entry name" value="Tetracycline Repressor, domain 2"/>
    <property type="match status" value="1"/>
</dbReference>
<feature type="region of interest" description="Disordered" evidence="5">
    <location>
        <begin position="201"/>
        <end position="222"/>
    </location>
</feature>
<evidence type="ECO:0000256" key="1">
    <source>
        <dbReference type="ARBA" id="ARBA00023015"/>
    </source>
</evidence>
<evidence type="ECO:0000313" key="8">
    <source>
        <dbReference type="Proteomes" id="UP000621210"/>
    </source>
</evidence>
<keyword evidence="3" id="KW-0804">Transcription</keyword>
<dbReference type="Proteomes" id="UP000621210">
    <property type="component" value="Unassembled WGS sequence"/>
</dbReference>
<dbReference type="RefSeq" id="WP_188185017.1">
    <property type="nucleotide sequence ID" value="NZ_JACVQF010000230.1"/>
</dbReference>
<dbReference type="InterPro" id="IPR001647">
    <property type="entry name" value="HTH_TetR"/>
</dbReference>
<protein>
    <submittedName>
        <fullName evidence="7">TetR family transcriptional regulator</fullName>
    </submittedName>
</protein>
<keyword evidence="2 4" id="KW-0238">DNA-binding</keyword>
<dbReference type="Pfam" id="PF00440">
    <property type="entry name" value="TetR_N"/>
    <property type="match status" value="1"/>
</dbReference>
<dbReference type="PROSITE" id="PS01081">
    <property type="entry name" value="HTH_TETR_1"/>
    <property type="match status" value="1"/>
</dbReference>
<dbReference type="InterPro" id="IPR023772">
    <property type="entry name" value="DNA-bd_HTH_TetR-type_CS"/>
</dbReference>
<evidence type="ECO:0000256" key="3">
    <source>
        <dbReference type="ARBA" id="ARBA00023163"/>
    </source>
</evidence>
<evidence type="ECO:0000256" key="5">
    <source>
        <dbReference type="SAM" id="MobiDB-lite"/>
    </source>
</evidence>
<reference evidence="7" key="2">
    <citation type="submission" date="2020-09" db="EMBL/GenBank/DDBJ databases">
        <authorList>
            <person name="Luo X."/>
        </authorList>
    </citation>
    <scope>NUCLEOTIDE SEQUENCE</scope>
    <source>
        <strain evidence="7">TRM S81-3</strain>
    </source>
</reference>
<dbReference type="InterPro" id="IPR036271">
    <property type="entry name" value="Tet_transcr_reg_TetR-rel_C_sf"/>
</dbReference>
<feature type="domain" description="HTH tetR-type" evidence="6">
    <location>
        <begin position="8"/>
        <end position="68"/>
    </location>
</feature>
<dbReference type="PANTHER" id="PTHR30055:SF234">
    <property type="entry name" value="HTH-TYPE TRANSCRIPTIONAL REGULATOR BETI"/>
    <property type="match status" value="1"/>
</dbReference>
<dbReference type="InterPro" id="IPR009057">
    <property type="entry name" value="Homeodomain-like_sf"/>
</dbReference>
<evidence type="ECO:0000256" key="2">
    <source>
        <dbReference type="ARBA" id="ARBA00023125"/>
    </source>
</evidence>
<evidence type="ECO:0000259" key="6">
    <source>
        <dbReference type="PROSITE" id="PS50977"/>
    </source>
</evidence>
<dbReference type="NCBIfam" id="NF041196">
    <property type="entry name" value="ScbR_bind_reg"/>
    <property type="match status" value="1"/>
</dbReference>
<accession>A0A926L8P8</accession>
<keyword evidence="8" id="KW-1185">Reference proteome</keyword>
<feature type="DNA-binding region" description="H-T-H motif" evidence="4">
    <location>
        <begin position="31"/>
        <end position="50"/>
    </location>
</feature>
<dbReference type="GO" id="GO:0003700">
    <property type="term" value="F:DNA-binding transcription factor activity"/>
    <property type="evidence" value="ECO:0007669"/>
    <property type="project" value="TreeGrafter"/>
</dbReference>
<dbReference type="PROSITE" id="PS50977">
    <property type="entry name" value="HTH_TETR_2"/>
    <property type="match status" value="1"/>
</dbReference>
<sequence length="222" mass="24145">MTKQERAARTRHTLIRSAAEVFDQDGFAPSSLTSISRRAGVSNGALHFHFVNKGALAEEVEVEAMAILRGIAGPWRSAAEADSSLQTLVDTSHTLVARLQEDTILRAGFGLSADITWKSRWDLRQYWVDWVGEGLSVAARQGALAEGVRPEDARTVIAAATVGLGALGRADPRWWDRRVCTRLWRLVLPRLAADHLAGRLRAEGGDAPPEREVPGTPAPDPV</sequence>
<feature type="compositionally biased region" description="Basic and acidic residues" evidence="5">
    <location>
        <begin position="201"/>
        <end position="213"/>
    </location>
</feature>
<name>A0A926L8P8_9ACTN</name>
<organism evidence="7 8">
    <name type="scientific">Streptomyces griseicoloratus</name>
    <dbReference type="NCBI Taxonomy" id="2752516"/>
    <lineage>
        <taxon>Bacteria</taxon>
        <taxon>Bacillati</taxon>
        <taxon>Actinomycetota</taxon>
        <taxon>Actinomycetes</taxon>
        <taxon>Kitasatosporales</taxon>
        <taxon>Streptomycetaceae</taxon>
        <taxon>Streptomyces</taxon>
    </lineage>
</organism>
<dbReference type="SUPFAM" id="SSF48498">
    <property type="entry name" value="Tetracyclin repressor-like, C-terminal domain"/>
    <property type="match status" value="1"/>
</dbReference>
<dbReference type="EMBL" id="JACVQF010000230">
    <property type="protein sequence ID" value="MBD0424100.1"/>
    <property type="molecule type" value="Genomic_DNA"/>
</dbReference>
<gene>
    <name evidence="7" type="ORF">H0H10_33895</name>
</gene>
<keyword evidence="1" id="KW-0805">Transcription regulation</keyword>
<evidence type="ECO:0000313" key="7">
    <source>
        <dbReference type="EMBL" id="MBD0424100.1"/>
    </source>
</evidence>
<dbReference type="InterPro" id="IPR047923">
    <property type="entry name" value="ArpA-like"/>
</dbReference>
<dbReference type="PANTHER" id="PTHR30055">
    <property type="entry name" value="HTH-TYPE TRANSCRIPTIONAL REGULATOR RUTR"/>
    <property type="match status" value="1"/>
</dbReference>
<dbReference type="PRINTS" id="PR00455">
    <property type="entry name" value="HTHTETR"/>
</dbReference>
<dbReference type="SUPFAM" id="SSF46689">
    <property type="entry name" value="Homeodomain-like"/>
    <property type="match status" value="1"/>
</dbReference>
<dbReference type="InterPro" id="IPR050109">
    <property type="entry name" value="HTH-type_TetR-like_transc_reg"/>
</dbReference>
<evidence type="ECO:0000256" key="4">
    <source>
        <dbReference type="PROSITE-ProRule" id="PRU00335"/>
    </source>
</evidence>